<name>A0A7X8SRN3_9BACT</name>
<proteinExistence type="predicted"/>
<organism evidence="1 2">
    <name type="scientific">Flammeovirga agarivorans</name>
    <dbReference type="NCBI Taxonomy" id="2726742"/>
    <lineage>
        <taxon>Bacteria</taxon>
        <taxon>Pseudomonadati</taxon>
        <taxon>Bacteroidota</taxon>
        <taxon>Cytophagia</taxon>
        <taxon>Cytophagales</taxon>
        <taxon>Flammeovirgaceae</taxon>
        <taxon>Flammeovirga</taxon>
    </lineage>
</organism>
<keyword evidence="2" id="KW-1185">Reference proteome</keyword>
<dbReference type="AlphaFoldDB" id="A0A7X8SRN3"/>
<reference evidence="1 2" key="1">
    <citation type="submission" date="2020-04" db="EMBL/GenBank/DDBJ databases">
        <title>Flammeovirga sp. SR4, a novel species isolated from seawater.</title>
        <authorList>
            <person name="Wang X."/>
        </authorList>
    </citation>
    <scope>NUCLEOTIDE SEQUENCE [LARGE SCALE GENOMIC DNA]</scope>
    <source>
        <strain evidence="1 2">SR4</strain>
    </source>
</reference>
<dbReference type="EMBL" id="JABAIL010000104">
    <property type="protein sequence ID" value="NLR95160.1"/>
    <property type="molecule type" value="Genomic_DNA"/>
</dbReference>
<accession>A0A7X8SRN3</accession>
<gene>
    <name evidence="1" type="ORF">HGP29_28455</name>
</gene>
<comment type="caution">
    <text evidence="1">The sequence shown here is derived from an EMBL/GenBank/DDBJ whole genome shotgun (WGS) entry which is preliminary data.</text>
</comment>
<evidence type="ECO:0000313" key="1">
    <source>
        <dbReference type="EMBL" id="NLR95160.1"/>
    </source>
</evidence>
<dbReference type="RefSeq" id="WP_168885838.1">
    <property type="nucleotide sequence ID" value="NZ_JABAIL010000104.1"/>
</dbReference>
<protein>
    <submittedName>
        <fullName evidence="1">Uncharacterized protein</fullName>
    </submittedName>
</protein>
<evidence type="ECO:0000313" key="2">
    <source>
        <dbReference type="Proteomes" id="UP000585050"/>
    </source>
</evidence>
<dbReference type="Proteomes" id="UP000585050">
    <property type="component" value="Unassembled WGS sequence"/>
</dbReference>
<sequence>MKVLFFLSLFYLYVSDPINLIVEGRIESFRKFSEYPIYDYFELYGYKLLRKTNFNLEKGSTVLVEKYSDDGRGSHFITWINKEQVIECEIIKKRITKIRKRKITIEEYASLNKIYNEEHLCKEGEIKVLPASIYLVTKYEADGSFKNYYCINN</sequence>